<accession>A0A7R9LAD3</accession>
<evidence type="ECO:0000256" key="3">
    <source>
        <dbReference type="ARBA" id="ARBA00022448"/>
    </source>
</evidence>
<evidence type="ECO:0000256" key="8">
    <source>
        <dbReference type="ARBA" id="ARBA00022989"/>
    </source>
</evidence>
<dbReference type="OrthoDB" id="6494908at2759"/>
<feature type="transmembrane region" description="Helical" evidence="10">
    <location>
        <begin position="37"/>
        <end position="60"/>
    </location>
</feature>
<dbReference type="InterPro" id="IPR017871">
    <property type="entry name" value="ABC_transporter-like_CS"/>
</dbReference>
<evidence type="ECO:0000256" key="10">
    <source>
        <dbReference type="SAM" id="Phobius"/>
    </source>
</evidence>
<comment type="similarity">
    <text evidence="2">Belongs to the ABC transporter superfamily. ABCC family. Conjugate transporter (TC 3.A.1.208) subfamily.</text>
</comment>
<dbReference type="PROSITE" id="PS50893">
    <property type="entry name" value="ABC_TRANSPORTER_2"/>
    <property type="match status" value="1"/>
</dbReference>
<dbReference type="SUPFAM" id="SSF90123">
    <property type="entry name" value="ABC transporter transmembrane region"/>
    <property type="match status" value="1"/>
</dbReference>
<dbReference type="Gene3D" id="1.20.1560.10">
    <property type="entry name" value="ABC transporter type 1, transmembrane domain"/>
    <property type="match status" value="2"/>
</dbReference>
<dbReference type="PROSITE" id="PS50929">
    <property type="entry name" value="ABC_TM1F"/>
    <property type="match status" value="1"/>
</dbReference>
<dbReference type="InterPro" id="IPR011527">
    <property type="entry name" value="ABC1_TM_dom"/>
</dbReference>
<comment type="subcellular location">
    <subcellularLocation>
        <location evidence="1">Vacuole membrane</location>
        <topology evidence="1">Multi-pass membrane protein</topology>
    </subcellularLocation>
</comment>
<evidence type="ECO:0000259" key="12">
    <source>
        <dbReference type="PROSITE" id="PS50929"/>
    </source>
</evidence>
<dbReference type="InterPro" id="IPR050173">
    <property type="entry name" value="ABC_transporter_C-like"/>
</dbReference>
<keyword evidence="5" id="KW-0677">Repeat</keyword>
<keyword evidence="7" id="KW-0067">ATP-binding</keyword>
<dbReference type="Proteomes" id="UP000759131">
    <property type="component" value="Unassembled WGS sequence"/>
</dbReference>
<feature type="domain" description="ABC transporter" evidence="11">
    <location>
        <begin position="173"/>
        <end position="397"/>
    </location>
</feature>
<evidence type="ECO:0000256" key="6">
    <source>
        <dbReference type="ARBA" id="ARBA00022741"/>
    </source>
</evidence>
<evidence type="ECO:0000256" key="7">
    <source>
        <dbReference type="ARBA" id="ARBA00022840"/>
    </source>
</evidence>
<evidence type="ECO:0000256" key="4">
    <source>
        <dbReference type="ARBA" id="ARBA00022692"/>
    </source>
</evidence>
<dbReference type="AlphaFoldDB" id="A0A7R9LAD3"/>
<reference evidence="13" key="1">
    <citation type="submission" date="2020-11" db="EMBL/GenBank/DDBJ databases">
        <authorList>
            <person name="Tran Van P."/>
        </authorList>
    </citation>
    <scope>NUCLEOTIDE SEQUENCE</scope>
</reference>
<keyword evidence="9 10" id="KW-0472">Membrane</keyword>
<feature type="domain" description="ABC transmembrane type-1" evidence="12">
    <location>
        <begin position="1"/>
        <end position="61"/>
    </location>
</feature>
<keyword evidence="8 10" id="KW-1133">Transmembrane helix</keyword>
<dbReference type="SUPFAM" id="SSF52540">
    <property type="entry name" value="P-loop containing nucleoside triphosphate hydrolases"/>
    <property type="match status" value="1"/>
</dbReference>
<dbReference type="Gene3D" id="3.40.50.300">
    <property type="entry name" value="P-loop containing nucleotide triphosphate hydrolases"/>
    <property type="match status" value="1"/>
</dbReference>
<keyword evidence="6" id="KW-0547">Nucleotide-binding</keyword>
<dbReference type="InterPro" id="IPR003439">
    <property type="entry name" value="ABC_transporter-like_ATP-bd"/>
</dbReference>
<dbReference type="GO" id="GO:0005774">
    <property type="term" value="C:vacuolar membrane"/>
    <property type="evidence" value="ECO:0007669"/>
    <property type="project" value="UniProtKB-SubCell"/>
</dbReference>
<dbReference type="EMBL" id="OC874775">
    <property type="protein sequence ID" value="CAD7637886.1"/>
    <property type="molecule type" value="Genomic_DNA"/>
</dbReference>
<dbReference type="SMART" id="SM00382">
    <property type="entry name" value="AAA"/>
    <property type="match status" value="1"/>
</dbReference>
<dbReference type="PROSITE" id="PS00211">
    <property type="entry name" value="ABC_TRANSPORTER_1"/>
    <property type="match status" value="1"/>
</dbReference>
<evidence type="ECO:0000313" key="14">
    <source>
        <dbReference type="Proteomes" id="UP000759131"/>
    </source>
</evidence>
<dbReference type="CDD" id="cd03244">
    <property type="entry name" value="ABCC_MRP_domain2"/>
    <property type="match status" value="1"/>
</dbReference>
<gene>
    <name evidence="13" type="ORF">OSB1V03_LOCUS17159</name>
</gene>
<keyword evidence="3" id="KW-0813">Transport</keyword>
<protein>
    <submittedName>
        <fullName evidence="13">Uncharacterized protein</fullName>
    </submittedName>
</protein>
<dbReference type="FunFam" id="3.40.50.300:FF:000074">
    <property type="entry name" value="Multidrug resistance-associated protein 5 isoform 1"/>
    <property type="match status" value="1"/>
</dbReference>
<dbReference type="InterPro" id="IPR036640">
    <property type="entry name" value="ABC1_TM_sf"/>
</dbReference>
<dbReference type="EMBL" id="CAJPIZ010020200">
    <property type="protein sequence ID" value="CAG2117206.1"/>
    <property type="molecule type" value="Genomic_DNA"/>
</dbReference>
<evidence type="ECO:0000256" key="5">
    <source>
        <dbReference type="ARBA" id="ARBA00022737"/>
    </source>
</evidence>
<dbReference type="GO" id="GO:0016887">
    <property type="term" value="F:ATP hydrolysis activity"/>
    <property type="evidence" value="ECO:0007669"/>
    <property type="project" value="InterPro"/>
</dbReference>
<keyword evidence="4 10" id="KW-0812">Transmembrane</keyword>
<organism evidence="13">
    <name type="scientific">Medioppia subpectinata</name>
    <dbReference type="NCBI Taxonomy" id="1979941"/>
    <lineage>
        <taxon>Eukaryota</taxon>
        <taxon>Metazoa</taxon>
        <taxon>Ecdysozoa</taxon>
        <taxon>Arthropoda</taxon>
        <taxon>Chelicerata</taxon>
        <taxon>Arachnida</taxon>
        <taxon>Acari</taxon>
        <taxon>Acariformes</taxon>
        <taxon>Sarcoptiformes</taxon>
        <taxon>Oribatida</taxon>
        <taxon>Brachypylina</taxon>
        <taxon>Oppioidea</taxon>
        <taxon>Oppiidae</taxon>
        <taxon>Medioppia</taxon>
    </lineage>
</organism>
<proteinExistence type="inferred from homology"/>
<dbReference type="InterPro" id="IPR003593">
    <property type="entry name" value="AAA+_ATPase"/>
</dbReference>
<evidence type="ECO:0000256" key="1">
    <source>
        <dbReference type="ARBA" id="ARBA00004128"/>
    </source>
</evidence>
<dbReference type="InterPro" id="IPR027417">
    <property type="entry name" value="P-loop_NTPase"/>
</dbReference>
<evidence type="ECO:0000256" key="2">
    <source>
        <dbReference type="ARBA" id="ARBA00009726"/>
    </source>
</evidence>
<evidence type="ECO:0000256" key="9">
    <source>
        <dbReference type="ARBA" id="ARBA00023136"/>
    </source>
</evidence>
<dbReference type="GO" id="GO:0005524">
    <property type="term" value="F:ATP binding"/>
    <property type="evidence" value="ECO:0007669"/>
    <property type="project" value="UniProtKB-KW"/>
</dbReference>
<dbReference type="PANTHER" id="PTHR24223">
    <property type="entry name" value="ATP-BINDING CASSETTE SUB-FAMILY C"/>
    <property type="match status" value="1"/>
</dbReference>
<feature type="transmembrane region" description="Helical" evidence="10">
    <location>
        <begin position="80"/>
        <end position="101"/>
    </location>
</feature>
<dbReference type="GO" id="GO:0140359">
    <property type="term" value="F:ABC-type transporter activity"/>
    <property type="evidence" value="ECO:0007669"/>
    <property type="project" value="InterPro"/>
</dbReference>
<dbReference type="Pfam" id="PF00005">
    <property type="entry name" value="ABC_tran"/>
    <property type="match status" value="1"/>
</dbReference>
<name>A0A7R9LAD3_9ACAR</name>
<keyword evidence="14" id="KW-1185">Reference proteome</keyword>
<sequence length="402" mass="44956">MHFFDTTPMGRVINRFSKDIDILDLTMQMTIRVLGSTAIQAVAILVTISIQTPLFIAVFVPRVDNNQMCFYPNAMSNCWLSIRLEFLANLIIFFAAFLAVLSKDTLNGAQIGLSISYALNMPGVLNWGVRMFAEMENNVVAVERIDEYSQIESEADWHSNSPPADEWPQEGRVEFVEYGTRYREGLDLVLKGIDVNVRKGEKVGIVGRTGAGKSSLTLALFRLIESAFGRIEIDGIDISKIGLQELRSKLTIIPQDPVLFAGTIRTNLDPFNKYTDERVWTALEHSHLLEFVKSTDAGIHYKVSEGGENLSVGQRQLMCLARALLRNTNILILDEATAATTIRNEFTRCTILTIAHRLHTIMDSDRVLVLDFGRVAEFDAPQTLLQNDRSIFHSLAKDAGLA</sequence>
<dbReference type="PANTHER" id="PTHR24223:SF443">
    <property type="entry name" value="MULTIDRUG-RESISTANCE LIKE PROTEIN 1, ISOFORM I"/>
    <property type="match status" value="1"/>
</dbReference>
<evidence type="ECO:0000259" key="11">
    <source>
        <dbReference type="PROSITE" id="PS50893"/>
    </source>
</evidence>
<evidence type="ECO:0000313" key="13">
    <source>
        <dbReference type="EMBL" id="CAD7637886.1"/>
    </source>
</evidence>